<keyword evidence="4" id="KW-1185">Reference proteome</keyword>
<name>A0A2Z2NPM7_9GAMM</name>
<dbReference type="GO" id="GO:0102943">
    <property type="term" value="F:trans-2,3-dihydro-3-hydroxy-anthranilate isomerase activity"/>
    <property type="evidence" value="ECO:0007669"/>
    <property type="project" value="UniProtKB-EC"/>
</dbReference>
<evidence type="ECO:0000313" key="3">
    <source>
        <dbReference type="EMBL" id="ASJ73233.1"/>
    </source>
</evidence>
<dbReference type="PIRSF" id="PIRSF016184">
    <property type="entry name" value="PhzC_PhzF"/>
    <property type="match status" value="1"/>
</dbReference>
<dbReference type="EC" id="5.3.3.17" evidence="3"/>
<reference evidence="3 4" key="1">
    <citation type="submission" date="2016-12" db="EMBL/GenBank/DDBJ databases">
        <authorList>
            <person name="Song W.-J."/>
            <person name="Kurnit D.M."/>
        </authorList>
    </citation>
    <scope>NUCLEOTIDE SEQUENCE [LARGE SCALE GENOMIC DNA]</scope>
    <source>
        <strain evidence="3 4">IMCC3135</strain>
    </source>
</reference>
<dbReference type="AlphaFoldDB" id="A0A2Z2NPM7"/>
<dbReference type="Pfam" id="PF02567">
    <property type="entry name" value="PhzC-PhzF"/>
    <property type="match status" value="1"/>
</dbReference>
<accession>A0A2Z2NPM7</accession>
<feature type="active site" evidence="2">
    <location>
        <position position="41"/>
    </location>
</feature>
<evidence type="ECO:0000313" key="4">
    <source>
        <dbReference type="Proteomes" id="UP000250079"/>
    </source>
</evidence>
<protein>
    <submittedName>
        <fullName evidence="3">Trans-2,3-dihydro-3-hydroxyanthranilate isomerase</fullName>
        <ecNumber evidence="3">5.3.3.17</ecNumber>
    </submittedName>
</protein>
<dbReference type="PANTHER" id="PTHR13774:SF32">
    <property type="entry name" value="ANTISENSE-ENHANCING SEQUENCE 1"/>
    <property type="match status" value="1"/>
</dbReference>
<keyword evidence="3" id="KW-0413">Isomerase</keyword>
<dbReference type="EMBL" id="CP018632">
    <property type="protein sequence ID" value="ASJ73233.1"/>
    <property type="molecule type" value="Genomic_DNA"/>
</dbReference>
<evidence type="ECO:0000256" key="2">
    <source>
        <dbReference type="PIRSR" id="PIRSR016184-1"/>
    </source>
</evidence>
<dbReference type="InterPro" id="IPR003719">
    <property type="entry name" value="Phenazine_PhzF-like"/>
</dbReference>
<dbReference type="PANTHER" id="PTHR13774">
    <property type="entry name" value="PHENAZINE BIOSYNTHESIS PROTEIN"/>
    <property type="match status" value="1"/>
</dbReference>
<comment type="similarity">
    <text evidence="1">Belongs to the PhzF family.</text>
</comment>
<dbReference type="GO" id="GO:0005737">
    <property type="term" value="C:cytoplasm"/>
    <property type="evidence" value="ECO:0007669"/>
    <property type="project" value="TreeGrafter"/>
</dbReference>
<dbReference type="NCBIfam" id="TIGR00654">
    <property type="entry name" value="PhzF_family"/>
    <property type="match status" value="1"/>
</dbReference>
<proteinExistence type="inferred from homology"/>
<dbReference type="SUPFAM" id="SSF54506">
    <property type="entry name" value="Diaminopimelate epimerase-like"/>
    <property type="match status" value="1"/>
</dbReference>
<dbReference type="Proteomes" id="UP000250079">
    <property type="component" value="Chromosome"/>
</dbReference>
<organism evidence="3 4">
    <name type="scientific">Granulosicoccus antarcticus IMCC3135</name>
    <dbReference type="NCBI Taxonomy" id="1192854"/>
    <lineage>
        <taxon>Bacteria</taxon>
        <taxon>Pseudomonadati</taxon>
        <taxon>Pseudomonadota</taxon>
        <taxon>Gammaproteobacteria</taxon>
        <taxon>Chromatiales</taxon>
        <taxon>Granulosicoccaceae</taxon>
        <taxon>Granulosicoccus</taxon>
    </lineage>
</organism>
<dbReference type="KEGG" id="gai:IMCC3135_15755"/>
<evidence type="ECO:0000256" key="1">
    <source>
        <dbReference type="ARBA" id="ARBA00008270"/>
    </source>
</evidence>
<sequence>MQVDVFTATPTRGNALAVVLDADGLTDEQMQVFARWTNLAETTFLFPPDNEQADYSLRIFTPVREMPFAGHPTLGSCAAWLRAGGTPKNAGSVIQDCGVGLVEIDLQGEVPAFVAPPTAIDELPPADAKQLAEALGLQAADIVRTAKLNNGPVWQVFQLRSAAAVLAANAAAVNWATHKPIGLIGPHTSNHECDHEVRMLAPSSGMSEDPITGSLNAAIAHWMQSIGELERDLIIAQGTSIDRQGRVYIRRGEAGRVLIGGQSHVLIDGELTL</sequence>
<gene>
    <name evidence="3" type="primary">phzF</name>
    <name evidence="3" type="ORF">IMCC3135_15755</name>
</gene>
<dbReference type="Gene3D" id="3.10.310.10">
    <property type="entry name" value="Diaminopimelate Epimerase, Chain A, domain 1"/>
    <property type="match status" value="2"/>
</dbReference>